<gene>
    <name evidence="3" type="ORF">Pan181_20850</name>
</gene>
<dbReference type="Gene3D" id="2.70.98.60">
    <property type="entry name" value="alpha-galactosidase from lactobacil brevis"/>
    <property type="match status" value="1"/>
</dbReference>
<feature type="region of interest" description="Disordered" evidence="1">
    <location>
        <begin position="226"/>
        <end position="245"/>
    </location>
</feature>
<feature type="compositionally biased region" description="Polar residues" evidence="1">
    <location>
        <begin position="226"/>
        <end position="238"/>
    </location>
</feature>
<dbReference type="Proteomes" id="UP000315750">
    <property type="component" value="Chromosome"/>
</dbReference>
<organism evidence="3 4">
    <name type="scientific">Aeoliella mucimassa</name>
    <dbReference type="NCBI Taxonomy" id="2527972"/>
    <lineage>
        <taxon>Bacteria</taxon>
        <taxon>Pseudomonadati</taxon>
        <taxon>Planctomycetota</taxon>
        <taxon>Planctomycetia</taxon>
        <taxon>Pirellulales</taxon>
        <taxon>Lacipirellulaceae</taxon>
        <taxon>Aeoliella</taxon>
    </lineage>
</organism>
<dbReference type="AlphaFoldDB" id="A0A518AME6"/>
<feature type="signal peptide" evidence="2">
    <location>
        <begin position="1"/>
        <end position="19"/>
    </location>
</feature>
<accession>A0A518AME6</accession>
<dbReference type="EMBL" id="CP036278">
    <property type="protein sequence ID" value="QDU55888.1"/>
    <property type="molecule type" value="Genomic_DNA"/>
</dbReference>
<evidence type="ECO:0000256" key="2">
    <source>
        <dbReference type="SAM" id="SignalP"/>
    </source>
</evidence>
<feature type="chain" id="PRO_5022017863" description="Alpha-galactosidase" evidence="2">
    <location>
        <begin position="20"/>
        <end position="978"/>
    </location>
</feature>
<reference evidence="3 4" key="1">
    <citation type="submission" date="2019-02" db="EMBL/GenBank/DDBJ databases">
        <title>Deep-cultivation of Planctomycetes and their phenomic and genomic characterization uncovers novel biology.</title>
        <authorList>
            <person name="Wiegand S."/>
            <person name="Jogler M."/>
            <person name="Boedeker C."/>
            <person name="Pinto D."/>
            <person name="Vollmers J."/>
            <person name="Rivas-Marin E."/>
            <person name="Kohn T."/>
            <person name="Peeters S.H."/>
            <person name="Heuer A."/>
            <person name="Rast P."/>
            <person name="Oberbeckmann S."/>
            <person name="Bunk B."/>
            <person name="Jeske O."/>
            <person name="Meyerdierks A."/>
            <person name="Storesund J.E."/>
            <person name="Kallscheuer N."/>
            <person name="Luecker S."/>
            <person name="Lage O.M."/>
            <person name="Pohl T."/>
            <person name="Merkel B.J."/>
            <person name="Hornburger P."/>
            <person name="Mueller R.-W."/>
            <person name="Bruemmer F."/>
            <person name="Labrenz M."/>
            <person name="Spormann A.M."/>
            <person name="Op den Camp H."/>
            <person name="Overmann J."/>
            <person name="Amann R."/>
            <person name="Jetten M.S.M."/>
            <person name="Mascher T."/>
            <person name="Medema M.H."/>
            <person name="Devos D.P."/>
            <person name="Kaster A.-K."/>
            <person name="Ovreas L."/>
            <person name="Rohde M."/>
            <person name="Galperin M.Y."/>
            <person name="Jogler C."/>
        </authorList>
    </citation>
    <scope>NUCLEOTIDE SEQUENCE [LARGE SCALE GENOMIC DNA]</scope>
    <source>
        <strain evidence="3 4">Pan181</strain>
    </source>
</reference>
<evidence type="ECO:0000313" key="3">
    <source>
        <dbReference type="EMBL" id="QDU55888.1"/>
    </source>
</evidence>
<dbReference type="KEGG" id="amuc:Pan181_20850"/>
<dbReference type="RefSeq" id="WP_145246680.1">
    <property type="nucleotide sequence ID" value="NZ_CP036278.1"/>
</dbReference>
<sequence precursor="true">MRSSVWRLSSALLMAICLACGTNVGKMSQAADDFLLNASPYTAEVEQDDTAKTTTMQNGLVKRVWKTDPNGACIAFDNLMTGQSMLRSVRPEASVTINGLDCPVGGLIGQPNHAFLTDAWLEQMKVDPKSMQLIHVEVGEPAERFAWNTRRHHAPGVKWPPAGVYVRFDYALPEMSGDQIAEFALGTGQATADSEGQTPSVAPPSDLGRTLLIEDEFASLDGWQTHVSTSHPRSSVSNEGKPGEIYTPANTAAFVERKLPTDTRIVEATISAGTDESSSWGPGIAVVFANRVVKFNLRPGGNAYDKFPLLGIWDGSRENPNAGGRMRLDFSQPWTLRVRLEGSKLYCDAKPVDGAWKNYGQVQLPSDVGEMAAVRLGKMDRAGEASDFSEPGSLVRLQLLRFAAYGPINQAGRAELEQLVEQHRQVRVSVHYELYDGIPAFSKWITVQNLGDQSVMLDRFTAEELAVVEHTNWVEFREGVAMPRPDYLHVETDFAFGGFTPSNANRHVVHWRSDPLYSTQVNYARQTPCRLVVEPTYGPAQQIAAGDEFASFRTFELVYDDGNRERRGLTLRRFYRTLAPWVTENPITHHLLSNNPARVREAVDQAAEVGFEAIILSFGSGFNMENTSPEHLAAWKEVADYAEEKGIELGCYSLFSSRGVTPADMIVSPEGQSPTHGQCPAVTSPWGQHWLATIRQFYETTGFDQFENDGPYPGDVDVTPRPPLQQGINDSRWVQWSQTAQLYRDLRAAGIFINAPDYYYLNGSNKCGMGYREVNWSLPRAHQVIHTRQNIYDGTWNKTPSMGWMFVPLTQYHGGGAAATIEPLHEHLDHYRQMMQSNLGLGVQAHYRGPRLFDGPETKALVTEQVVWFKEYRDILESDVVHGRRADGRDLDWMLHANAQLDRPGMLCVYNPLEHAVERELTIDLYYTGLTDSAIAKGADGTSTPLTLDSRQQSKVPVKVPAQGMQWLLILPPEQQAR</sequence>
<evidence type="ECO:0000256" key="1">
    <source>
        <dbReference type="SAM" id="MobiDB-lite"/>
    </source>
</evidence>
<protein>
    <recommendedName>
        <fullName evidence="5">Alpha-galactosidase</fullName>
    </recommendedName>
</protein>
<dbReference type="OrthoDB" id="9761789at2"/>
<name>A0A518AME6_9BACT</name>
<dbReference type="InterPro" id="IPR038417">
    <property type="entry name" value="Alpga-gal_N_sf"/>
</dbReference>
<keyword evidence="4" id="KW-1185">Reference proteome</keyword>
<proteinExistence type="predicted"/>
<evidence type="ECO:0000313" key="4">
    <source>
        <dbReference type="Proteomes" id="UP000315750"/>
    </source>
</evidence>
<evidence type="ECO:0008006" key="5">
    <source>
        <dbReference type="Google" id="ProtNLM"/>
    </source>
</evidence>
<keyword evidence="2" id="KW-0732">Signal</keyword>